<dbReference type="EMBL" id="FNDQ01000015">
    <property type="protein sequence ID" value="SDH79240.1"/>
    <property type="molecule type" value="Genomic_DNA"/>
</dbReference>
<evidence type="ECO:0008006" key="4">
    <source>
        <dbReference type="Google" id="ProtNLM"/>
    </source>
</evidence>
<dbReference type="Proteomes" id="UP000243588">
    <property type="component" value="Unassembled WGS sequence"/>
</dbReference>
<accession>A0A1G8FAS8</accession>
<dbReference type="STRING" id="702745.SAMN05421818_11561"/>
<sequence>MKNIFKLFVALCLFATASGFAQDAVTTPLRYTDSNKGKFYIYWGGNRGYYTNSDIRFRGADYDFTLENVQASDKPKGWHVDYINPGRMTIPQTNLRVGYFISDKYNISLGVDHMKYVMDQNKTVNIKGYYPGQGDNLYGEAVTGNPDQVLLTDDFLTFEHTDGLNYLNFEVNRVDDISKLFGVWNTDKVQINLTEGVGFGLVYPKTNTKLLGKERYDEFHVAGLGVSAKAGLNVTFFKHFFIQAELKGGFINMYDVRTTADKADKAMHDFWFGETVIAFGGIFRL</sequence>
<protein>
    <recommendedName>
        <fullName evidence="4">Outer membrane protein beta-barrel domain-containing protein</fullName>
    </recommendedName>
</protein>
<reference evidence="3" key="1">
    <citation type="submission" date="2016-10" db="EMBL/GenBank/DDBJ databases">
        <authorList>
            <person name="Varghese N."/>
            <person name="Submissions S."/>
        </authorList>
    </citation>
    <scope>NUCLEOTIDE SEQUENCE [LARGE SCALE GENOMIC DNA]</scope>
    <source>
        <strain evidence="3">DSM 23313</strain>
    </source>
</reference>
<evidence type="ECO:0000256" key="1">
    <source>
        <dbReference type="SAM" id="SignalP"/>
    </source>
</evidence>
<dbReference type="RefSeq" id="WP_090409401.1">
    <property type="nucleotide sequence ID" value="NZ_FNDQ01000015.1"/>
</dbReference>
<keyword evidence="3" id="KW-1185">Reference proteome</keyword>
<evidence type="ECO:0000313" key="2">
    <source>
        <dbReference type="EMBL" id="SDH79240.1"/>
    </source>
</evidence>
<evidence type="ECO:0000313" key="3">
    <source>
        <dbReference type="Proteomes" id="UP000243588"/>
    </source>
</evidence>
<dbReference type="AlphaFoldDB" id="A0A1G8FAS8"/>
<proteinExistence type="predicted"/>
<name>A0A1G8FAS8_9FLAO</name>
<gene>
    <name evidence="2" type="ORF">SAMN05421818_11561</name>
</gene>
<feature type="signal peptide" evidence="1">
    <location>
        <begin position="1"/>
        <end position="21"/>
    </location>
</feature>
<keyword evidence="1" id="KW-0732">Signal</keyword>
<organism evidence="2 3">
    <name type="scientific">Myroides phaeus</name>
    <dbReference type="NCBI Taxonomy" id="702745"/>
    <lineage>
        <taxon>Bacteria</taxon>
        <taxon>Pseudomonadati</taxon>
        <taxon>Bacteroidota</taxon>
        <taxon>Flavobacteriia</taxon>
        <taxon>Flavobacteriales</taxon>
        <taxon>Flavobacteriaceae</taxon>
        <taxon>Myroides</taxon>
    </lineage>
</organism>
<feature type="chain" id="PRO_5017389092" description="Outer membrane protein beta-barrel domain-containing protein" evidence="1">
    <location>
        <begin position="22"/>
        <end position="285"/>
    </location>
</feature>